<comment type="caution">
    <text evidence="1">The sequence shown here is derived from an EMBL/GenBank/DDBJ whole genome shotgun (WGS) entry which is preliminary data.</text>
</comment>
<proteinExistence type="predicted"/>
<reference evidence="1 2" key="1">
    <citation type="submission" date="2024-02" db="EMBL/GenBank/DDBJ databases">
        <authorList>
            <person name="Saticioglu I.B."/>
        </authorList>
    </citation>
    <scope>NUCLEOTIDE SEQUENCE [LARGE SCALE GENOMIC DNA]</scope>
    <source>
        <strain evidence="1 2">Mu-80</strain>
    </source>
</reference>
<name>A0ABU8LEM4_9MICO</name>
<dbReference type="EMBL" id="JBBDGM010000015">
    <property type="protein sequence ID" value="MEJ1089603.1"/>
    <property type="molecule type" value="Genomic_DNA"/>
</dbReference>
<keyword evidence="2" id="KW-1185">Reference proteome</keyword>
<sequence>MKPKNLVIVRAVTDQGLTHTEAAAHYGVTRHMALVIVHPYRGAMGRELSHTHTCSAGRSHRSMATRGRS</sequence>
<evidence type="ECO:0000313" key="1">
    <source>
        <dbReference type="EMBL" id="MEJ1089603.1"/>
    </source>
</evidence>
<accession>A0ABU8LEM4</accession>
<protein>
    <submittedName>
        <fullName evidence="1">Uncharacterized protein</fullName>
    </submittedName>
</protein>
<gene>
    <name evidence="1" type="ORF">WDU99_14895</name>
</gene>
<evidence type="ECO:0000313" key="2">
    <source>
        <dbReference type="Proteomes" id="UP001371224"/>
    </source>
</evidence>
<dbReference type="Proteomes" id="UP001371224">
    <property type="component" value="Unassembled WGS sequence"/>
</dbReference>
<dbReference type="RefSeq" id="WP_337333250.1">
    <property type="nucleotide sequence ID" value="NZ_JBBDGM010000015.1"/>
</dbReference>
<organism evidence="1 2">
    <name type="scientific">Microbacterium bandirmense</name>
    <dbReference type="NCBI Taxonomy" id="3122050"/>
    <lineage>
        <taxon>Bacteria</taxon>
        <taxon>Bacillati</taxon>
        <taxon>Actinomycetota</taxon>
        <taxon>Actinomycetes</taxon>
        <taxon>Micrococcales</taxon>
        <taxon>Microbacteriaceae</taxon>
        <taxon>Microbacterium</taxon>
    </lineage>
</organism>